<evidence type="ECO:0000313" key="3">
    <source>
        <dbReference type="Proteomes" id="UP000694866"/>
    </source>
</evidence>
<feature type="compositionally biased region" description="Basic and acidic residues" evidence="1">
    <location>
        <begin position="829"/>
        <end position="838"/>
    </location>
</feature>
<sequence>MSTPSENTYGNLQMEERYKKLERTLKILMMQQKKSCENPSEPTWPSVSSIAGDPLDTSCPGFSSQSSQLGSDVLASSRDMQKMIQNRSNPLKLPQGMTTSSVKRFSANFQQEKALMPPPKSIGILAHSSRRNSLARSHSKIPLQGLGMEHGSAQSVISSIKCSSSEKDISRIEFEKENCRDRPDVEVKPDRIFSKWRPVLNDKGQLIIKGTLECGKIARSKPVIRRLTSVSVQSVFNHIYHLRGNIFDERRELPEFIRGKFYNGFPDDWENVYQVWSNFIVGGCNENFRWPTPITDSDDDLKSEITDVTDFRKARKRLASTRATGDPEDNIQRSPKKSFSMKNRMDKRPEEILRESNQLSPRRQLNSNRQDRSLEGIQENKIPFTTRRGLDFSRGPPGGLADIRNPSIQDEHNKSCCCSKVSNSKGYLEEPNDTIENFMEKIRSQQMNSSAVSVTPSFGRLSMTSLRDIIHEDKLKIILENLTSRKCSITYIDKMIEMFDCLKYVVSYQPDDGIDPLGQQPPETCIRQETVVQPQTTPNIQKSMPPQDVQETHHQKRNSFLRRKLSREDYDSSDGGEVSVENDRRLKVPLKHQEKPLDQLRSTEKRRHPESTAIQNEDEIAPMNKFSCPQPSSKGSESKSQRKTWKVPQQPLVNYDSCVSLTEDERRPSKSHRFLRPREHTPLKTRGLQPANYDSSVSFTEDEFGDDFQRAEVKRQILQEANAKVLKSPDGCIKQCFLEGNHRNSRTIPEKKKEEVRQEEPGENKENQMTPGPSRDDEDASQKVNEEIDRISLERTSPEKKKKKPTVVNVEKVNIILPQAPVRSVSEGSIKETSKDNALKVTSGEVEEKNLRVELEEKKSRKSRESTKKGEFGTDSNPKPLTAWVPKLLKRPGSNYGLIFEGKLLNEAGHIASRRFSTDFVVKRVSPQVIETEGHEFYQLIGELSDTKHTVPKEIQKMCLKGCPGRINQFCEKWRKLVEETSPEKENDHNTSIDMIGVPTSSRGRRILPPLCYWTGERITLKDETPVYSAGNTQESSIPSSMEMSFRKDVSQDSSRRRETSAKDTTVSPVLNNTNTRKSARKEEIQGLSRSVDRVAKGKKSPGALEHVKTLRSTSKRRLARDLERDSSDAEEVERETRTKRRKSRKAEGTSPLKEKEEPRKNRDNARSNRPENKGTNSGLTCTYRINVPFRDDVLSDDQLSTM</sequence>
<feature type="compositionally biased region" description="Basic and acidic residues" evidence="1">
    <location>
        <begin position="1081"/>
        <end position="1096"/>
    </location>
</feature>
<dbReference type="AlphaFoldDB" id="A0A9R1U1L6"/>
<feature type="compositionally biased region" description="Basic and acidic residues" evidence="1">
    <location>
        <begin position="748"/>
        <end position="766"/>
    </location>
</feature>
<dbReference type="RefSeq" id="XP_011303839.1">
    <property type="nucleotide sequence ID" value="XM_011305537.1"/>
</dbReference>
<dbReference type="GeneID" id="105266987"/>
<dbReference type="RefSeq" id="XP_011303837.1">
    <property type="nucleotide sequence ID" value="XM_011305535.1"/>
</dbReference>
<dbReference type="InterPro" id="IPR015216">
    <property type="entry name" value="SANTA"/>
</dbReference>
<organism evidence="3 4">
    <name type="scientific">Fopius arisanus</name>
    <dbReference type="NCBI Taxonomy" id="64838"/>
    <lineage>
        <taxon>Eukaryota</taxon>
        <taxon>Metazoa</taxon>
        <taxon>Ecdysozoa</taxon>
        <taxon>Arthropoda</taxon>
        <taxon>Hexapoda</taxon>
        <taxon>Insecta</taxon>
        <taxon>Pterygota</taxon>
        <taxon>Neoptera</taxon>
        <taxon>Endopterygota</taxon>
        <taxon>Hymenoptera</taxon>
        <taxon>Apocrita</taxon>
        <taxon>Ichneumonoidea</taxon>
        <taxon>Braconidae</taxon>
        <taxon>Opiinae</taxon>
        <taxon>Fopius</taxon>
    </lineage>
</organism>
<gene>
    <name evidence="4 5" type="primary">LOC105266987</name>
</gene>
<protein>
    <recommendedName>
        <fullName evidence="2">SANTA domain-containing protein</fullName>
    </recommendedName>
</protein>
<dbReference type="Pfam" id="PF09133">
    <property type="entry name" value="SANTA"/>
    <property type="match status" value="1"/>
</dbReference>
<accession>A0A9R1U0S4</accession>
<evidence type="ECO:0000259" key="2">
    <source>
        <dbReference type="Pfam" id="PF09133"/>
    </source>
</evidence>
<name>A0A9R1U1L6_9HYME</name>
<feature type="compositionally biased region" description="Basic and acidic residues" evidence="1">
    <location>
        <begin position="1045"/>
        <end position="1062"/>
    </location>
</feature>
<feature type="compositionally biased region" description="Basic and acidic residues" evidence="1">
    <location>
        <begin position="343"/>
        <end position="354"/>
    </location>
</feature>
<feature type="region of interest" description="Disordered" evidence="1">
    <location>
        <begin position="32"/>
        <end position="71"/>
    </location>
</feature>
<feature type="region of interest" description="Disordered" evidence="1">
    <location>
        <begin position="744"/>
        <end position="807"/>
    </location>
</feature>
<dbReference type="Proteomes" id="UP000694866">
    <property type="component" value="Unplaced"/>
</dbReference>
<feature type="compositionally biased region" description="Basic and acidic residues" evidence="1">
    <location>
        <begin position="846"/>
        <end position="872"/>
    </location>
</feature>
<feature type="region of interest" description="Disordered" evidence="1">
    <location>
        <begin position="535"/>
        <end position="648"/>
    </location>
</feature>
<evidence type="ECO:0000313" key="5">
    <source>
        <dbReference type="RefSeq" id="XP_011303839.1"/>
    </source>
</evidence>
<feature type="compositionally biased region" description="Polar residues" evidence="1">
    <location>
        <begin position="37"/>
        <end position="49"/>
    </location>
</feature>
<feature type="compositionally biased region" description="Polar residues" evidence="1">
    <location>
        <begin position="1030"/>
        <end position="1043"/>
    </location>
</feature>
<evidence type="ECO:0000256" key="1">
    <source>
        <dbReference type="SAM" id="MobiDB-lite"/>
    </source>
</evidence>
<feature type="compositionally biased region" description="Basic and acidic residues" evidence="1">
    <location>
        <begin position="1153"/>
        <end position="1173"/>
    </location>
</feature>
<feature type="region of interest" description="Disordered" evidence="1">
    <location>
        <begin position="1025"/>
        <end position="1181"/>
    </location>
</feature>
<feature type="compositionally biased region" description="Polar residues" evidence="1">
    <location>
        <begin position="355"/>
        <end position="368"/>
    </location>
</feature>
<feature type="domain" description="SANTA" evidence="2">
    <location>
        <begin position="204"/>
        <end position="271"/>
    </location>
</feature>
<feature type="compositionally biased region" description="Polar residues" evidence="1">
    <location>
        <begin position="1063"/>
        <end position="1077"/>
    </location>
</feature>
<evidence type="ECO:0000313" key="4">
    <source>
        <dbReference type="RefSeq" id="XP_011303837.1"/>
    </source>
</evidence>
<feature type="compositionally biased region" description="Polar residues" evidence="1">
    <location>
        <begin position="60"/>
        <end position="70"/>
    </location>
</feature>
<feature type="region of interest" description="Disordered" evidence="1">
    <location>
        <begin position="318"/>
        <end position="377"/>
    </location>
</feature>
<feature type="compositionally biased region" description="Basic and acidic residues" evidence="1">
    <location>
        <begin position="780"/>
        <end position="799"/>
    </location>
</feature>
<keyword evidence="3" id="KW-1185">Reference proteome</keyword>
<reference evidence="4 5" key="1">
    <citation type="submission" date="2025-04" db="UniProtKB">
        <authorList>
            <consortium name="RefSeq"/>
        </authorList>
    </citation>
    <scope>IDENTIFICATION</scope>
    <source>
        <strain evidence="4 5">USDA-PBARC FA_bdor</strain>
        <tissue evidence="4 5">Whole organism</tissue>
    </source>
</reference>
<dbReference type="OrthoDB" id="118550at2759"/>
<dbReference type="KEGG" id="fas:105266987"/>
<proteinExistence type="predicted"/>
<feature type="compositionally biased region" description="Polar residues" evidence="1">
    <location>
        <begin position="535"/>
        <end position="544"/>
    </location>
</feature>
<feature type="compositionally biased region" description="Basic residues" evidence="1">
    <location>
        <begin position="554"/>
        <end position="565"/>
    </location>
</feature>
<feature type="region of interest" description="Disordered" evidence="1">
    <location>
        <begin position="823"/>
        <end position="877"/>
    </location>
</feature>
<accession>A0A9R1U1L6</accession>
<feature type="compositionally biased region" description="Basic and acidic residues" evidence="1">
    <location>
        <begin position="581"/>
        <end position="610"/>
    </location>
</feature>